<feature type="chain" id="PRO_5011459472" evidence="7">
    <location>
        <begin position="22"/>
        <end position="192"/>
    </location>
</feature>
<dbReference type="InterPro" id="IPR036909">
    <property type="entry name" value="Cyt_c-like_dom_sf"/>
</dbReference>
<dbReference type="GO" id="GO:0020037">
    <property type="term" value="F:heme binding"/>
    <property type="evidence" value="ECO:0007669"/>
    <property type="project" value="InterPro"/>
</dbReference>
<protein>
    <submittedName>
        <fullName evidence="9">Cytochrome c553</fullName>
    </submittedName>
</protein>
<evidence type="ECO:0000256" key="2">
    <source>
        <dbReference type="ARBA" id="ARBA00022617"/>
    </source>
</evidence>
<evidence type="ECO:0000256" key="5">
    <source>
        <dbReference type="ARBA" id="ARBA00023004"/>
    </source>
</evidence>
<dbReference type="GO" id="GO:0009055">
    <property type="term" value="F:electron transfer activity"/>
    <property type="evidence" value="ECO:0007669"/>
    <property type="project" value="InterPro"/>
</dbReference>
<evidence type="ECO:0000313" key="10">
    <source>
        <dbReference type="Proteomes" id="UP000199302"/>
    </source>
</evidence>
<dbReference type="EMBL" id="FOYI01000005">
    <property type="protein sequence ID" value="SFR09565.1"/>
    <property type="molecule type" value="Genomic_DNA"/>
</dbReference>
<keyword evidence="3 6" id="KW-0479">Metal-binding</keyword>
<dbReference type="PANTHER" id="PTHR33751">
    <property type="entry name" value="CBB3-TYPE CYTOCHROME C OXIDASE SUBUNIT FIXP"/>
    <property type="match status" value="1"/>
</dbReference>
<evidence type="ECO:0000256" key="6">
    <source>
        <dbReference type="PROSITE-ProRule" id="PRU00433"/>
    </source>
</evidence>
<sequence length="192" mass="20076">MKRLMTLALGGLMLAGSPLDAADPDAGRKLAGMCRTCHGIDGYARVPIAPHIGGEPQDYLETQLMAFKTGAREHEMMTVVAAGLSAEQIADVAAWYAAQTVVATLPDGTSPDAAPQACVSCHGTDGIATFAGAPNLAGETNIYIETQLKAFRIGKRAHDIMSPIAEGMTDAEMREVADWYAAVSLEISGPAD</sequence>
<dbReference type="OrthoDB" id="9808603at2"/>
<dbReference type="PANTHER" id="PTHR33751:SF9">
    <property type="entry name" value="CYTOCHROME C4"/>
    <property type="match status" value="1"/>
</dbReference>
<evidence type="ECO:0000256" key="4">
    <source>
        <dbReference type="ARBA" id="ARBA00022982"/>
    </source>
</evidence>
<dbReference type="STRING" id="871652.SAMN04515673_105259"/>
<dbReference type="Pfam" id="PF00034">
    <property type="entry name" value="Cytochrom_C"/>
    <property type="match status" value="1"/>
</dbReference>
<dbReference type="SUPFAM" id="SSF46626">
    <property type="entry name" value="Cytochrome c"/>
    <property type="match status" value="2"/>
</dbReference>
<dbReference type="Gene3D" id="1.10.760.10">
    <property type="entry name" value="Cytochrome c-like domain"/>
    <property type="match status" value="2"/>
</dbReference>
<dbReference type="Proteomes" id="UP000199302">
    <property type="component" value="Unassembled WGS sequence"/>
</dbReference>
<accession>A0A1I6DVV3</accession>
<dbReference type="AlphaFoldDB" id="A0A1I6DVV3"/>
<dbReference type="RefSeq" id="WP_092079924.1">
    <property type="nucleotide sequence ID" value="NZ_FOYI01000005.1"/>
</dbReference>
<keyword evidence="2 6" id="KW-0349">Heme</keyword>
<feature type="signal peptide" evidence="7">
    <location>
        <begin position="1"/>
        <end position="21"/>
    </location>
</feature>
<keyword evidence="10" id="KW-1185">Reference proteome</keyword>
<feature type="domain" description="Cytochrome c" evidence="8">
    <location>
        <begin position="22"/>
        <end position="100"/>
    </location>
</feature>
<keyword evidence="5 6" id="KW-0408">Iron</keyword>
<dbReference type="GO" id="GO:0046872">
    <property type="term" value="F:metal ion binding"/>
    <property type="evidence" value="ECO:0007669"/>
    <property type="project" value="UniProtKB-KW"/>
</dbReference>
<evidence type="ECO:0000313" key="9">
    <source>
        <dbReference type="EMBL" id="SFR09565.1"/>
    </source>
</evidence>
<reference evidence="9 10" key="1">
    <citation type="submission" date="2016-10" db="EMBL/GenBank/DDBJ databases">
        <authorList>
            <person name="de Groot N.N."/>
        </authorList>
    </citation>
    <scope>NUCLEOTIDE SEQUENCE [LARGE SCALE GENOMIC DNA]</scope>
    <source>
        <strain evidence="10">KMM 9023,NRIC 0796,JCM 17311,KCTC 23692</strain>
    </source>
</reference>
<dbReference type="InterPro" id="IPR050597">
    <property type="entry name" value="Cytochrome_c_Oxidase_Subunit"/>
</dbReference>
<evidence type="ECO:0000256" key="7">
    <source>
        <dbReference type="SAM" id="SignalP"/>
    </source>
</evidence>
<dbReference type="PROSITE" id="PS51007">
    <property type="entry name" value="CYTC"/>
    <property type="match status" value="2"/>
</dbReference>
<proteinExistence type="predicted"/>
<evidence type="ECO:0000259" key="8">
    <source>
        <dbReference type="PROSITE" id="PS51007"/>
    </source>
</evidence>
<organism evidence="9 10">
    <name type="scientific">Poseidonocella sedimentorum</name>
    <dbReference type="NCBI Taxonomy" id="871652"/>
    <lineage>
        <taxon>Bacteria</taxon>
        <taxon>Pseudomonadati</taxon>
        <taxon>Pseudomonadota</taxon>
        <taxon>Alphaproteobacteria</taxon>
        <taxon>Rhodobacterales</taxon>
        <taxon>Roseobacteraceae</taxon>
        <taxon>Poseidonocella</taxon>
    </lineage>
</organism>
<keyword evidence="4" id="KW-0249">Electron transport</keyword>
<gene>
    <name evidence="9" type="ORF">SAMN04515673_105259</name>
</gene>
<evidence type="ECO:0000256" key="3">
    <source>
        <dbReference type="ARBA" id="ARBA00022723"/>
    </source>
</evidence>
<evidence type="ECO:0000256" key="1">
    <source>
        <dbReference type="ARBA" id="ARBA00022448"/>
    </source>
</evidence>
<keyword evidence="1" id="KW-0813">Transport</keyword>
<feature type="domain" description="Cytochrome c" evidence="8">
    <location>
        <begin position="103"/>
        <end position="184"/>
    </location>
</feature>
<name>A0A1I6DVV3_9RHOB</name>
<dbReference type="InterPro" id="IPR009056">
    <property type="entry name" value="Cyt_c-like_dom"/>
</dbReference>
<keyword evidence="7" id="KW-0732">Signal</keyword>